<dbReference type="AlphaFoldDB" id="A0A067NBI0"/>
<keyword evidence="4 13" id="KW-0812">Transmembrane</keyword>
<dbReference type="GO" id="GO:0006906">
    <property type="term" value="P:vesicle fusion"/>
    <property type="evidence" value="ECO:0007669"/>
    <property type="project" value="TreeGrafter"/>
</dbReference>
<dbReference type="Pfam" id="PF12352">
    <property type="entry name" value="V-SNARE_C"/>
    <property type="match status" value="1"/>
</dbReference>
<protein>
    <recommendedName>
        <fullName evidence="10 11">Protein transport protein BOS1</fullName>
    </recommendedName>
</protein>
<feature type="region of interest" description="Disordered" evidence="12">
    <location>
        <begin position="87"/>
        <end position="143"/>
    </location>
</feature>
<keyword evidence="8 11" id="KW-0472">Membrane</keyword>
<evidence type="ECO:0000256" key="6">
    <source>
        <dbReference type="ARBA" id="ARBA00022989"/>
    </source>
</evidence>
<keyword evidence="6 13" id="KW-1133">Transmembrane helix</keyword>
<reference evidence="15" key="1">
    <citation type="journal article" date="2014" name="Proc. Natl. Acad. Sci. U.S.A.">
        <title>Extensive sampling of basidiomycete genomes demonstrates inadequacy of the white-rot/brown-rot paradigm for wood decay fungi.</title>
        <authorList>
            <person name="Riley R."/>
            <person name="Salamov A.A."/>
            <person name="Brown D.W."/>
            <person name="Nagy L.G."/>
            <person name="Floudas D."/>
            <person name="Held B.W."/>
            <person name="Levasseur A."/>
            <person name="Lombard V."/>
            <person name="Morin E."/>
            <person name="Otillar R."/>
            <person name="Lindquist E.A."/>
            <person name="Sun H."/>
            <person name="LaButti K.M."/>
            <person name="Schmutz J."/>
            <person name="Jabbour D."/>
            <person name="Luo H."/>
            <person name="Baker S.E."/>
            <person name="Pisabarro A.G."/>
            <person name="Walton J.D."/>
            <person name="Blanchette R.A."/>
            <person name="Henrissat B."/>
            <person name="Martin F."/>
            <person name="Cullen D."/>
            <person name="Hibbett D.S."/>
            <person name="Grigoriev I.V."/>
        </authorList>
    </citation>
    <scope>NUCLEOTIDE SEQUENCE [LARGE SCALE GENOMIC DNA]</scope>
    <source>
        <strain evidence="15">FD-172 SS1</strain>
    </source>
</reference>
<dbReference type="Proteomes" id="UP000027195">
    <property type="component" value="Unassembled WGS sequence"/>
</dbReference>
<evidence type="ECO:0000256" key="8">
    <source>
        <dbReference type="ARBA" id="ARBA00023136"/>
    </source>
</evidence>
<gene>
    <name evidence="14" type="ORF">BOTBODRAFT_25925</name>
</gene>
<evidence type="ECO:0000256" key="11">
    <source>
        <dbReference type="PIRNR" id="PIRNR028865"/>
    </source>
</evidence>
<dbReference type="GO" id="GO:0015031">
    <property type="term" value="P:protein transport"/>
    <property type="evidence" value="ECO:0007669"/>
    <property type="project" value="UniProtKB-KW"/>
</dbReference>
<evidence type="ECO:0000256" key="12">
    <source>
        <dbReference type="SAM" id="MobiDB-lite"/>
    </source>
</evidence>
<evidence type="ECO:0000256" key="9">
    <source>
        <dbReference type="ARBA" id="ARBA00037983"/>
    </source>
</evidence>
<dbReference type="GO" id="GO:0005484">
    <property type="term" value="F:SNAP receptor activity"/>
    <property type="evidence" value="ECO:0007669"/>
    <property type="project" value="InterPro"/>
</dbReference>
<evidence type="ECO:0000256" key="2">
    <source>
        <dbReference type="ARBA" id="ARBA00004409"/>
    </source>
</evidence>
<keyword evidence="7" id="KW-0333">Golgi apparatus</keyword>
<dbReference type="GO" id="GO:0005789">
    <property type="term" value="C:endoplasmic reticulum membrane"/>
    <property type="evidence" value="ECO:0007669"/>
    <property type="project" value="UniProtKB-SubCell"/>
</dbReference>
<keyword evidence="5 11" id="KW-0653">Protein transport</keyword>
<sequence>MNSLYTLGLRQTSAVQADLERMRTGEFSVALQGQISASLAALSRTVDDYESMAKREVIQAKQEKAAMRVQKFRSDYSELRTQFERAKAEASNSRLTAQRSDLLASSSASPMSPRNRFGSSQSNFSAQPPEVISESPFQYPPSTRESHALREHSFIQETENQLDNFLAQGREVLDNLVDQKNVLKGTQKRLLSAANTLGLSRDVIGWIEKRSKEDTAIFVVGAIFTFFCFWLIWHYFG</sequence>
<name>A0A067NBI0_BOTB1</name>
<dbReference type="OrthoDB" id="158360at2759"/>
<dbReference type="GO" id="GO:0000139">
    <property type="term" value="C:Golgi membrane"/>
    <property type="evidence" value="ECO:0007669"/>
    <property type="project" value="UniProtKB-SubCell"/>
</dbReference>
<evidence type="ECO:0000256" key="5">
    <source>
        <dbReference type="ARBA" id="ARBA00022927"/>
    </source>
</evidence>
<feature type="compositionally biased region" description="Polar residues" evidence="12">
    <location>
        <begin position="90"/>
        <end position="99"/>
    </location>
</feature>
<dbReference type="GO" id="GO:0012507">
    <property type="term" value="C:ER to Golgi transport vesicle membrane"/>
    <property type="evidence" value="ECO:0007669"/>
    <property type="project" value="TreeGrafter"/>
</dbReference>
<proteinExistence type="inferred from homology"/>
<dbReference type="PANTHER" id="PTHR21230">
    <property type="entry name" value="VESICLE TRANSPORT V-SNARE PROTEIN VTI1-RELATED"/>
    <property type="match status" value="1"/>
</dbReference>
<keyword evidence="3 11" id="KW-0813">Transport</keyword>
<dbReference type="STRING" id="930990.A0A067NBI0"/>
<dbReference type="GO" id="GO:0031902">
    <property type="term" value="C:late endosome membrane"/>
    <property type="evidence" value="ECO:0007669"/>
    <property type="project" value="TreeGrafter"/>
</dbReference>
<evidence type="ECO:0000256" key="3">
    <source>
        <dbReference type="ARBA" id="ARBA00022448"/>
    </source>
</evidence>
<evidence type="ECO:0000313" key="15">
    <source>
        <dbReference type="Proteomes" id="UP000027195"/>
    </source>
</evidence>
<feature type="compositionally biased region" description="Polar residues" evidence="12">
    <location>
        <begin position="117"/>
        <end position="126"/>
    </location>
</feature>
<evidence type="ECO:0000256" key="1">
    <source>
        <dbReference type="ARBA" id="ARBA00004163"/>
    </source>
</evidence>
<accession>A0A067NBI0</accession>
<dbReference type="GO" id="GO:0000149">
    <property type="term" value="F:SNARE binding"/>
    <property type="evidence" value="ECO:0007669"/>
    <property type="project" value="TreeGrafter"/>
</dbReference>
<comment type="function">
    <text evidence="11">SNARE required for protein transport between the ER and the Golgi complex.</text>
</comment>
<dbReference type="HOGENOM" id="CLU_078260_1_0_1"/>
<feature type="transmembrane region" description="Helical" evidence="13">
    <location>
        <begin position="216"/>
        <end position="236"/>
    </location>
</feature>
<dbReference type="GO" id="GO:0006888">
    <property type="term" value="P:endoplasmic reticulum to Golgi vesicle-mediated transport"/>
    <property type="evidence" value="ECO:0007669"/>
    <property type="project" value="TreeGrafter"/>
</dbReference>
<evidence type="ECO:0000256" key="4">
    <source>
        <dbReference type="ARBA" id="ARBA00022692"/>
    </source>
</evidence>
<dbReference type="FunCoup" id="A0A067NBI0">
    <property type="interactions" value="601"/>
</dbReference>
<organism evidence="14 15">
    <name type="scientific">Botryobasidium botryosum (strain FD-172 SS1)</name>
    <dbReference type="NCBI Taxonomy" id="930990"/>
    <lineage>
        <taxon>Eukaryota</taxon>
        <taxon>Fungi</taxon>
        <taxon>Dikarya</taxon>
        <taxon>Basidiomycota</taxon>
        <taxon>Agaricomycotina</taxon>
        <taxon>Agaricomycetes</taxon>
        <taxon>Cantharellales</taxon>
        <taxon>Botryobasidiaceae</taxon>
        <taxon>Botryobasidium</taxon>
    </lineage>
</organism>
<evidence type="ECO:0000313" key="14">
    <source>
        <dbReference type="EMBL" id="KDQ21477.1"/>
    </source>
</evidence>
<keyword evidence="15" id="KW-1185">Reference proteome</keyword>
<dbReference type="InterPro" id="IPR027027">
    <property type="entry name" value="GOSR2/Membrin/Bos1"/>
</dbReference>
<evidence type="ECO:0000256" key="10">
    <source>
        <dbReference type="ARBA" id="ARBA00040957"/>
    </source>
</evidence>
<dbReference type="InParanoid" id="A0A067NBI0"/>
<dbReference type="EMBL" id="KL198016">
    <property type="protein sequence ID" value="KDQ21477.1"/>
    <property type="molecule type" value="Genomic_DNA"/>
</dbReference>
<comment type="similarity">
    <text evidence="9 11">Belongs to the BOS1 family.</text>
</comment>
<dbReference type="CDD" id="cd15863">
    <property type="entry name" value="SNARE_GS27"/>
    <property type="match status" value="1"/>
</dbReference>
<evidence type="ECO:0000256" key="13">
    <source>
        <dbReference type="SAM" id="Phobius"/>
    </source>
</evidence>
<dbReference type="PIRSF" id="PIRSF028865">
    <property type="entry name" value="Membrin-2"/>
    <property type="match status" value="1"/>
</dbReference>
<comment type="subcellular location">
    <subcellularLocation>
        <location evidence="1">Endoplasmic reticulum membrane</location>
        <topology evidence="1">Single-pass type IV membrane protein</topology>
    </subcellularLocation>
    <subcellularLocation>
        <location evidence="2">Golgi apparatus membrane</location>
        <topology evidence="2">Single-pass type IV membrane protein</topology>
    </subcellularLocation>
</comment>
<dbReference type="PANTHER" id="PTHR21230:SF1">
    <property type="entry name" value="GOLGI SNAP RECEPTOR COMPLEX MEMBER 2"/>
    <property type="match status" value="1"/>
</dbReference>
<feature type="compositionally biased region" description="Low complexity" evidence="12">
    <location>
        <begin position="100"/>
        <end position="113"/>
    </location>
</feature>
<dbReference type="GO" id="GO:0031201">
    <property type="term" value="C:SNARE complex"/>
    <property type="evidence" value="ECO:0007669"/>
    <property type="project" value="TreeGrafter"/>
</dbReference>
<evidence type="ECO:0000256" key="7">
    <source>
        <dbReference type="ARBA" id="ARBA00023034"/>
    </source>
</evidence>